<dbReference type="AlphaFoldDB" id="A0A4Y9SXX2"/>
<dbReference type="Gene3D" id="3.40.50.2000">
    <property type="entry name" value="Glycogen Phosphorylase B"/>
    <property type="match status" value="2"/>
</dbReference>
<protein>
    <submittedName>
        <fullName evidence="3">Glycosyltransferase family 9 protein</fullName>
    </submittedName>
</protein>
<dbReference type="PANTHER" id="PTHR30160">
    <property type="entry name" value="TETRAACYLDISACCHARIDE 4'-KINASE-RELATED"/>
    <property type="match status" value="1"/>
</dbReference>
<dbReference type="GO" id="GO:0005829">
    <property type="term" value="C:cytosol"/>
    <property type="evidence" value="ECO:0007669"/>
    <property type="project" value="TreeGrafter"/>
</dbReference>
<dbReference type="CDD" id="cd03789">
    <property type="entry name" value="GT9_LPS_heptosyltransferase"/>
    <property type="match status" value="1"/>
</dbReference>
<dbReference type="InterPro" id="IPR051199">
    <property type="entry name" value="LPS_LOS_Heptosyltrfase"/>
</dbReference>
<name>A0A4Y9SXX2_9BURK</name>
<dbReference type="PANTHER" id="PTHR30160:SF7">
    <property type="entry name" value="ADP-HEPTOSE--LPS HEPTOSYLTRANSFERASE 2"/>
    <property type="match status" value="1"/>
</dbReference>
<dbReference type="SUPFAM" id="SSF53756">
    <property type="entry name" value="UDP-Glycosyltransferase/glycogen phosphorylase"/>
    <property type="match status" value="1"/>
</dbReference>
<dbReference type="GO" id="GO:0009244">
    <property type="term" value="P:lipopolysaccharide core region biosynthetic process"/>
    <property type="evidence" value="ECO:0007669"/>
    <property type="project" value="TreeGrafter"/>
</dbReference>
<dbReference type="GO" id="GO:0008713">
    <property type="term" value="F:ADP-heptose-lipopolysaccharide heptosyltransferase activity"/>
    <property type="evidence" value="ECO:0007669"/>
    <property type="project" value="TreeGrafter"/>
</dbReference>
<organism evidence="3 4">
    <name type="scientific">Massilia horti</name>
    <dbReference type="NCBI Taxonomy" id="2562153"/>
    <lineage>
        <taxon>Bacteria</taxon>
        <taxon>Pseudomonadati</taxon>
        <taxon>Pseudomonadota</taxon>
        <taxon>Betaproteobacteria</taxon>
        <taxon>Burkholderiales</taxon>
        <taxon>Oxalobacteraceae</taxon>
        <taxon>Telluria group</taxon>
        <taxon>Massilia</taxon>
    </lineage>
</organism>
<keyword evidence="1" id="KW-0328">Glycosyltransferase</keyword>
<dbReference type="InterPro" id="IPR002201">
    <property type="entry name" value="Glyco_trans_9"/>
</dbReference>
<sequence>MKGEPPRPLDNVAKIAVLVPHSIGDFMFTLPALHALKHGYPDAELVIIGKPWQADFLRGRPGPVDRVLLLPPVDGVGGFPDADSEPVERFVEQARAERFDIAVQLYGGGRFSNPFVARLGARLTAGTRADDAPALDRWVRYAQPNNRRLALLEVAEQAGAVARLADQELCVTDDDRREAAAVLPPGAGQPLVLLQPGSTDPRRCWPPERFAAVGDALAGAGARIAVNGTAAEASLVRTVIDAMRHPAIDLSGKLGLRGLCGLLERVAMLVSNDTGPLHMALAIGTPAVGIFWLTNLIDGTPLRQGLLRVALSVRVHCPACGAVNLRTRCPHNDSFVSDVPLEEVTGLAMSLLRT</sequence>
<dbReference type="Pfam" id="PF01075">
    <property type="entry name" value="Glyco_transf_9"/>
    <property type="match status" value="1"/>
</dbReference>
<evidence type="ECO:0000256" key="2">
    <source>
        <dbReference type="ARBA" id="ARBA00022679"/>
    </source>
</evidence>
<dbReference type="RefSeq" id="WP_135190911.1">
    <property type="nucleotide sequence ID" value="NZ_SPUM01000113.1"/>
</dbReference>
<dbReference type="Proteomes" id="UP000297258">
    <property type="component" value="Unassembled WGS sequence"/>
</dbReference>
<accession>A0A4Y9SXX2</accession>
<comment type="caution">
    <text evidence="3">The sequence shown here is derived from an EMBL/GenBank/DDBJ whole genome shotgun (WGS) entry which is preliminary data.</text>
</comment>
<evidence type="ECO:0000256" key="1">
    <source>
        <dbReference type="ARBA" id="ARBA00022676"/>
    </source>
</evidence>
<keyword evidence="2 3" id="KW-0808">Transferase</keyword>
<dbReference type="EMBL" id="SPUM01000113">
    <property type="protein sequence ID" value="TFW30209.1"/>
    <property type="molecule type" value="Genomic_DNA"/>
</dbReference>
<reference evidence="3 4" key="1">
    <citation type="submission" date="2019-03" db="EMBL/GenBank/DDBJ databases">
        <title>Draft genome of Massilia hortus sp. nov., a novel bacterial species of the Oxalobacteraceae family.</title>
        <authorList>
            <person name="Peta V."/>
            <person name="Raths R."/>
            <person name="Bucking H."/>
        </authorList>
    </citation>
    <scope>NUCLEOTIDE SEQUENCE [LARGE SCALE GENOMIC DNA]</scope>
    <source>
        <strain evidence="3 4">ONC3</strain>
    </source>
</reference>
<evidence type="ECO:0000313" key="3">
    <source>
        <dbReference type="EMBL" id="TFW30209.1"/>
    </source>
</evidence>
<dbReference type="OrthoDB" id="9781892at2"/>
<evidence type="ECO:0000313" key="4">
    <source>
        <dbReference type="Proteomes" id="UP000297258"/>
    </source>
</evidence>
<proteinExistence type="predicted"/>
<gene>
    <name evidence="3" type="ORF">E4O92_17335</name>
</gene>
<keyword evidence="4" id="KW-1185">Reference proteome</keyword>